<evidence type="ECO:0000256" key="2">
    <source>
        <dbReference type="ARBA" id="ARBA00022490"/>
    </source>
</evidence>
<dbReference type="GO" id="GO:0070402">
    <property type="term" value="F:NADPH binding"/>
    <property type="evidence" value="ECO:0007669"/>
    <property type="project" value="UniProtKB-UniRule"/>
</dbReference>
<dbReference type="STRING" id="374847.Kcr_1016"/>
<feature type="binding site" evidence="11">
    <location>
        <begin position="273"/>
        <end position="275"/>
    </location>
    <ligand>
        <name>FMN</name>
        <dbReference type="ChEBI" id="CHEBI:58210"/>
    </ligand>
</feature>
<keyword evidence="5 11" id="KW-0479">Metal-binding</keyword>
<keyword evidence="3 11" id="KW-0285">Flavoprotein</keyword>
<dbReference type="RefSeq" id="WP_012309659.1">
    <property type="nucleotide sequence ID" value="NC_010482.1"/>
</dbReference>
<keyword evidence="9 11" id="KW-0413">Isomerase</keyword>
<dbReference type="KEGG" id="kcr:Kcr_1016"/>
<dbReference type="PANTHER" id="PTHR43665">
    <property type="entry name" value="ISOPENTENYL-DIPHOSPHATE DELTA-ISOMERASE"/>
    <property type="match status" value="1"/>
</dbReference>
<dbReference type="GO" id="GO:0010181">
    <property type="term" value="F:FMN binding"/>
    <property type="evidence" value="ECO:0007669"/>
    <property type="project" value="UniProtKB-UniRule"/>
</dbReference>
<comment type="function">
    <text evidence="11">Involved in the biosynthesis of isoprenoids. Catalyzes the 1,3-allylic rearrangement of the homoallylic substrate isopentenyl (IPP) to its allylic isomer, dimethylallyl diphosphate (DMAPP).</text>
</comment>
<feature type="binding site" evidence="11">
    <location>
        <position position="163"/>
    </location>
    <ligand>
        <name>Mg(2+)</name>
        <dbReference type="ChEBI" id="CHEBI:18420"/>
    </ligand>
</feature>
<dbReference type="GO" id="GO:0004452">
    <property type="term" value="F:isopentenyl-diphosphate delta-isomerase activity"/>
    <property type="evidence" value="ECO:0007669"/>
    <property type="project" value="UniProtKB-UniRule"/>
</dbReference>
<dbReference type="FunCoup" id="B1L5N3">
    <property type="interactions" value="7"/>
</dbReference>
<dbReference type="OrthoDB" id="371955at2157"/>
<feature type="binding site" evidence="11">
    <location>
        <position position="162"/>
    </location>
    <ligand>
        <name>substrate</name>
    </ligand>
</feature>
<sequence>MREDLTNRRKVEHIEIALSDDIDLSNNCRWFDFVRLIHNALPDSSFEETQLNWSFLGYELEAPLLIEGMTGGHEASLKINEALARAAQSERVAIGVGSQRAALKDYSVVGTYRVVREIARDVPVIANLGISHILGEEGVDNAKAAVDMIDADAIAIHLNPLQELIQPEGDRNFSDSLISLRDLVRELDVPVLVKEVGSGISYELSLTLKRIGIEYVDVAGQGGTSWALIEGKRAPSDSIEREASIRFSEWGIPTPISIIEASSSGLTVIGSGGVRSGLDAAKCIALGAEAAGAARPFFKAAIESGADGVSRKIRSFKFEMKLATFLTGSSTPDQLRLRRAYILLEPLLSMLRIRGRFLYI</sequence>
<dbReference type="CDD" id="cd02811">
    <property type="entry name" value="IDI-2_FMN"/>
    <property type="match status" value="1"/>
</dbReference>
<evidence type="ECO:0000256" key="4">
    <source>
        <dbReference type="ARBA" id="ARBA00022643"/>
    </source>
</evidence>
<comment type="catalytic activity">
    <reaction evidence="11">
        <text>isopentenyl diphosphate = dimethylallyl diphosphate</text>
        <dbReference type="Rhea" id="RHEA:23284"/>
        <dbReference type="ChEBI" id="CHEBI:57623"/>
        <dbReference type="ChEBI" id="CHEBI:128769"/>
        <dbReference type="EC" id="5.3.3.2"/>
    </reaction>
</comment>
<feature type="binding site" evidence="11">
    <location>
        <begin position="98"/>
        <end position="100"/>
    </location>
    <ligand>
        <name>substrate</name>
    </ligand>
</feature>
<dbReference type="GO" id="GO:0005737">
    <property type="term" value="C:cytoplasm"/>
    <property type="evidence" value="ECO:0007669"/>
    <property type="project" value="UniProtKB-SubCell"/>
</dbReference>
<evidence type="ECO:0000313" key="14">
    <source>
        <dbReference type="Proteomes" id="UP000001686"/>
    </source>
</evidence>
<dbReference type="NCBIfam" id="TIGR02151">
    <property type="entry name" value="IPP_isom_2"/>
    <property type="match status" value="1"/>
</dbReference>
<dbReference type="Gene3D" id="3.20.20.70">
    <property type="entry name" value="Aldolase class I"/>
    <property type="match status" value="1"/>
</dbReference>
<feature type="binding site" evidence="11">
    <location>
        <begin position="9"/>
        <end position="10"/>
    </location>
    <ligand>
        <name>substrate</name>
    </ligand>
</feature>
<evidence type="ECO:0000256" key="8">
    <source>
        <dbReference type="ARBA" id="ARBA00023229"/>
    </source>
</evidence>
<evidence type="ECO:0000256" key="1">
    <source>
        <dbReference type="ARBA" id="ARBA00001917"/>
    </source>
</evidence>
<feature type="binding site" evidence="11">
    <location>
        <begin position="294"/>
        <end position="295"/>
    </location>
    <ligand>
        <name>FMN</name>
        <dbReference type="ChEBI" id="CHEBI:58210"/>
    </ligand>
</feature>
<evidence type="ECO:0000259" key="12">
    <source>
        <dbReference type="Pfam" id="PF01070"/>
    </source>
</evidence>
<evidence type="ECO:0000313" key="13">
    <source>
        <dbReference type="EMBL" id="ACB07762.1"/>
    </source>
</evidence>
<dbReference type="PhylomeDB" id="B1L5N3"/>
<evidence type="ECO:0000256" key="6">
    <source>
        <dbReference type="ARBA" id="ARBA00022842"/>
    </source>
</evidence>
<dbReference type="InterPro" id="IPR011179">
    <property type="entry name" value="IPdP_isomerase"/>
</dbReference>
<organism evidence="13 14">
    <name type="scientific">Korarchaeum cryptofilum (strain OPF8)</name>
    <dbReference type="NCBI Taxonomy" id="374847"/>
    <lineage>
        <taxon>Archaea</taxon>
        <taxon>Thermoproteota</taxon>
        <taxon>Candidatus Korarchaeia</taxon>
        <taxon>Candidatus Korarchaeales</taxon>
        <taxon>Candidatus Korarchaeaceae</taxon>
        <taxon>Candidatus Korarchaeum</taxon>
    </lineage>
</organism>
<evidence type="ECO:0000256" key="10">
    <source>
        <dbReference type="ARBA" id="ARBA00025810"/>
    </source>
</evidence>
<comment type="similarity">
    <text evidence="11">Belongs to the IPP isomerase type 2 family.</text>
</comment>
<dbReference type="EC" id="5.3.3.2" evidence="11"/>
<feature type="domain" description="FMN-dependent dehydrogenase" evidence="12">
    <location>
        <begin position="180"/>
        <end position="336"/>
    </location>
</feature>
<comment type="subcellular location">
    <subcellularLocation>
        <location evidence="11">Cytoplasm</location>
    </subcellularLocation>
</comment>
<dbReference type="InterPro" id="IPR013785">
    <property type="entry name" value="Aldolase_TIM"/>
</dbReference>
<comment type="cofactor">
    <cofactor evidence="11">
        <name>NADPH</name>
        <dbReference type="ChEBI" id="CHEBI:57783"/>
    </cofactor>
</comment>
<reference evidence="13 14" key="1">
    <citation type="journal article" date="2008" name="Proc. Natl. Acad. Sci. U.S.A.">
        <title>A korarchaeal genome reveals new insights into the evolution of the Archaea.</title>
        <authorList>
            <person name="Elkins J.G."/>
            <person name="Podar M."/>
            <person name="Graham D.E."/>
            <person name="Makarova K.S."/>
            <person name="Wolf Y."/>
            <person name="Randau L."/>
            <person name="Hedlund B.P."/>
            <person name="Brochier-Armanet C."/>
            <person name="Kunin V."/>
            <person name="Anderson I."/>
            <person name="Lapidus A."/>
            <person name="Goltsman E."/>
            <person name="Barry K."/>
            <person name="Koonin E.V."/>
            <person name="Hugenholtz P."/>
            <person name="Kyrpides N."/>
            <person name="Wanner G."/>
            <person name="Richardson P."/>
            <person name="Keller M."/>
            <person name="Stetter K.O."/>
        </authorList>
    </citation>
    <scope>NUCLEOTIDE SEQUENCE [LARGE SCALE GENOMIC DNA]</scope>
    <source>
        <strain evidence="14">OPF8</strain>
    </source>
</reference>
<dbReference type="Pfam" id="PF01070">
    <property type="entry name" value="FMN_dh"/>
    <property type="match status" value="1"/>
</dbReference>
<comment type="cofactor">
    <cofactor evidence="1 11">
        <name>FMN</name>
        <dbReference type="ChEBI" id="CHEBI:58210"/>
    </cofactor>
</comment>
<evidence type="ECO:0000256" key="5">
    <source>
        <dbReference type="ARBA" id="ARBA00022723"/>
    </source>
</evidence>
<feature type="binding site" evidence="11">
    <location>
        <position position="127"/>
    </location>
    <ligand>
        <name>FMN</name>
        <dbReference type="ChEBI" id="CHEBI:58210"/>
    </ligand>
</feature>
<comment type="cofactor">
    <cofactor evidence="11">
        <name>Mg(2+)</name>
        <dbReference type="ChEBI" id="CHEBI:18420"/>
    </cofactor>
</comment>
<dbReference type="PANTHER" id="PTHR43665:SF1">
    <property type="entry name" value="ISOPENTENYL-DIPHOSPHATE DELTA-ISOMERASE"/>
    <property type="match status" value="1"/>
</dbReference>
<comment type="subunit">
    <text evidence="10 11">Homooctamer. Dimer of tetramers.</text>
</comment>
<dbReference type="GO" id="GO:0016491">
    <property type="term" value="F:oxidoreductase activity"/>
    <property type="evidence" value="ECO:0007669"/>
    <property type="project" value="InterPro"/>
</dbReference>
<keyword evidence="4 11" id="KW-0288">FMN</keyword>
<gene>
    <name evidence="11" type="primary">fni</name>
    <name evidence="13" type="ordered locus">Kcr_1016</name>
</gene>
<comment type="caution">
    <text evidence="11">Lacks conserved residue(s) required for the propagation of feature annotation.</text>
</comment>
<dbReference type="eggNOG" id="arCOG00613">
    <property type="taxonomic scope" value="Archaea"/>
</dbReference>
<feature type="binding site" evidence="11">
    <location>
        <position position="224"/>
    </location>
    <ligand>
        <name>FMN</name>
        <dbReference type="ChEBI" id="CHEBI:58210"/>
    </ligand>
</feature>
<feature type="binding site" evidence="11">
    <location>
        <position position="194"/>
    </location>
    <ligand>
        <name>FMN</name>
        <dbReference type="ChEBI" id="CHEBI:58210"/>
    </ligand>
</feature>
<keyword evidence="7 11" id="KW-0521">NADP</keyword>
<dbReference type="SUPFAM" id="SSF51395">
    <property type="entry name" value="FMN-linked oxidoreductases"/>
    <property type="match status" value="1"/>
</dbReference>
<dbReference type="InParanoid" id="B1L5N3"/>
<dbReference type="GeneID" id="6094293"/>
<accession>B1L5N3</accession>
<evidence type="ECO:0000256" key="3">
    <source>
        <dbReference type="ARBA" id="ARBA00022630"/>
    </source>
</evidence>
<dbReference type="InterPro" id="IPR000262">
    <property type="entry name" value="FMN-dep_DH"/>
</dbReference>
<evidence type="ECO:0000256" key="11">
    <source>
        <dbReference type="HAMAP-Rule" id="MF_00354"/>
    </source>
</evidence>
<evidence type="ECO:0000256" key="7">
    <source>
        <dbReference type="ARBA" id="ARBA00022857"/>
    </source>
</evidence>
<dbReference type="EMBL" id="CP000968">
    <property type="protein sequence ID" value="ACB07762.1"/>
    <property type="molecule type" value="Genomic_DNA"/>
</dbReference>
<dbReference type="GO" id="GO:0008299">
    <property type="term" value="P:isoprenoid biosynthetic process"/>
    <property type="evidence" value="ECO:0007669"/>
    <property type="project" value="UniProtKB-UniRule"/>
</dbReference>
<protein>
    <recommendedName>
        <fullName evidence="11">Isopentenyl-diphosphate delta-isomerase</fullName>
        <shortName evidence="11">IPP isomerase</shortName>
        <ecNumber evidence="11">5.3.3.2</ecNumber>
    </recommendedName>
    <alternativeName>
        <fullName evidence="11">Isopentenyl diphosphate:dimethylallyl diphosphate isomerase</fullName>
    </alternativeName>
    <alternativeName>
        <fullName evidence="11">Isopentenyl pyrophosphate isomerase</fullName>
    </alternativeName>
    <alternativeName>
        <fullName evidence="11">Type 2 isopentenyl diphosphate isomerase</fullName>
        <shortName evidence="11">IDI-2</shortName>
    </alternativeName>
</protein>
<proteinExistence type="inferred from homology"/>
<dbReference type="HOGENOM" id="CLU_065515_1_0_2"/>
<keyword evidence="2 11" id="KW-0963">Cytoplasm</keyword>
<name>B1L5N3_KORCO</name>
<keyword evidence="8 11" id="KW-0414">Isoprene biosynthesis</keyword>
<dbReference type="PIRSF" id="PIRSF003314">
    <property type="entry name" value="IPP_isomerase"/>
    <property type="match status" value="1"/>
</dbReference>
<dbReference type="EnsemblBacteria" id="ACB07762">
    <property type="protein sequence ID" value="ACB07762"/>
    <property type="gene ID" value="Kcr_1016"/>
</dbReference>
<keyword evidence="6 11" id="KW-0460">Magnesium</keyword>
<dbReference type="HAMAP" id="MF_00354">
    <property type="entry name" value="Idi_2"/>
    <property type="match status" value="1"/>
</dbReference>
<keyword evidence="14" id="KW-1185">Reference proteome</keyword>
<dbReference type="AlphaFoldDB" id="B1L5N3"/>
<evidence type="ECO:0000256" key="9">
    <source>
        <dbReference type="ARBA" id="ARBA00023235"/>
    </source>
</evidence>
<feature type="binding site" evidence="11">
    <location>
        <begin position="68"/>
        <end position="70"/>
    </location>
    <ligand>
        <name>FMN</name>
        <dbReference type="ChEBI" id="CHEBI:58210"/>
    </ligand>
</feature>
<dbReference type="Proteomes" id="UP000001686">
    <property type="component" value="Chromosome"/>
</dbReference>
<feature type="binding site" evidence="11">
    <location>
        <position position="98"/>
    </location>
    <ligand>
        <name>FMN</name>
        <dbReference type="ChEBI" id="CHEBI:58210"/>
    </ligand>
</feature>
<dbReference type="GO" id="GO:0000287">
    <property type="term" value="F:magnesium ion binding"/>
    <property type="evidence" value="ECO:0007669"/>
    <property type="project" value="UniProtKB-UniRule"/>
</dbReference>